<evidence type="ECO:0000256" key="8">
    <source>
        <dbReference type="RuleBase" id="RU003953"/>
    </source>
</evidence>
<keyword evidence="1 8" id="KW-0808">Transferase</keyword>
<dbReference type="InterPro" id="IPR006674">
    <property type="entry name" value="HD_domain"/>
</dbReference>
<evidence type="ECO:0000313" key="12">
    <source>
        <dbReference type="Proteomes" id="UP000266301"/>
    </source>
</evidence>
<dbReference type="InterPro" id="IPR043519">
    <property type="entry name" value="NT_sf"/>
</dbReference>
<evidence type="ECO:0000256" key="7">
    <source>
        <dbReference type="ARBA" id="ARBA00022884"/>
    </source>
</evidence>
<keyword evidence="3" id="KW-0548">Nucleotidyltransferase</keyword>
<dbReference type="Pfam" id="PF01743">
    <property type="entry name" value="PolyA_pol"/>
    <property type="match status" value="1"/>
</dbReference>
<dbReference type="Pfam" id="PF01966">
    <property type="entry name" value="HD"/>
    <property type="match status" value="1"/>
</dbReference>
<proteinExistence type="inferred from homology"/>
<dbReference type="InterPro" id="IPR050124">
    <property type="entry name" value="tRNA_CCA-adding_enzyme"/>
</dbReference>
<keyword evidence="7 8" id="KW-0694">RNA-binding</keyword>
<evidence type="ECO:0000313" key="11">
    <source>
        <dbReference type="EMBL" id="AYD39117.1"/>
    </source>
</evidence>
<feature type="domain" description="Poly A polymerase head" evidence="9">
    <location>
        <begin position="90"/>
        <end position="130"/>
    </location>
</feature>
<evidence type="ECO:0000256" key="6">
    <source>
        <dbReference type="ARBA" id="ARBA00022842"/>
    </source>
</evidence>
<evidence type="ECO:0000256" key="4">
    <source>
        <dbReference type="ARBA" id="ARBA00022723"/>
    </source>
</evidence>
<dbReference type="RefSeq" id="WP_119969828.1">
    <property type="nucleotide sequence ID" value="NZ_CP032416.1"/>
</dbReference>
<dbReference type="SUPFAM" id="SSF81891">
    <property type="entry name" value="Poly A polymerase C-terminal region-like"/>
    <property type="match status" value="1"/>
</dbReference>
<keyword evidence="4" id="KW-0479">Metal-binding</keyword>
<protein>
    <submittedName>
        <fullName evidence="11">CCA tRNA nucleotidyltransferase</fullName>
    </submittedName>
</protein>
<comment type="similarity">
    <text evidence="8">Belongs to the tRNA nucleotidyltransferase/poly(A) polymerase family.</text>
</comment>
<evidence type="ECO:0000256" key="5">
    <source>
        <dbReference type="ARBA" id="ARBA00022741"/>
    </source>
</evidence>
<feature type="domain" description="HD" evidence="10">
    <location>
        <begin position="271"/>
        <end position="374"/>
    </location>
</feature>
<evidence type="ECO:0000259" key="9">
    <source>
        <dbReference type="Pfam" id="PF01743"/>
    </source>
</evidence>
<dbReference type="SUPFAM" id="SSF81301">
    <property type="entry name" value="Nucleotidyltransferase"/>
    <property type="match status" value="1"/>
</dbReference>
<dbReference type="OrthoDB" id="9805698at2"/>
<evidence type="ECO:0000259" key="10">
    <source>
        <dbReference type="Pfam" id="PF01966"/>
    </source>
</evidence>
<reference evidence="11 12" key="1">
    <citation type="journal article" date="2019" name="Int. J. Syst. Evol. Microbiol.">
        <title>Clostridium fermenticellae sp. nov., isolated from the mud in a fermentation cellar for the production of the Chinese liquor, baijiu.</title>
        <authorList>
            <person name="Xu P.X."/>
            <person name="Chai L.J."/>
            <person name="Qiu T."/>
            <person name="Zhang X.J."/>
            <person name="Lu Z.M."/>
            <person name="Xiao C."/>
            <person name="Wang S.T."/>
            <person name="Shen C.H."/>
            <person name="Shi J.S."/>
            <person name="Xu Z.H."/>
        </authorList>
    </citation>
    <scope>NUCLEOTIDE SEQUENCE [LARGE SCALE GENOMIC DNA]</scope>
    <source>
        <strain evidence="11 12">JN500901</strain>
    </source>
</reference>
<keyword evidence="2" id="KW-0819">tRNA processing</keyword>
<organism evidence="11 12">
    <name type="scientific">Clostridium fermenticellae</name>
    <dbReference type="NCBI Taxonomy" id="2068654"/>
    <lineage>
        <taxon>Bacteria</taxon>
        <taxon>Bacillati</taxon>
        <taxon>Bacillota</taxon>
        <taxon>Clostridia</taxon>
        <taxon>Eubacteriales</taxon>
        <taxon>Clostridiaceae</taxon>
        <taxon>Clostridium</taxon>
    </lineage>
</organism>
<keyword evidence="6" id="KW-0460">Magnesium</keyword>
<keyword evidence="12" id="KW-1185">Reference proteome</keyword>
<dbReference type="EMBL" id="CP032416">
    <property type="protein sequence ID" value="AYD39117.1"/>
    <property type="molecule type" value="Genomic_DNA"/>
</dbReference>
<accession>A0A386H0B3</accession>
<dbReference type="GO" id="GO:0016779">
    <property type="term" value="F:nucleotidyltransferase activity"/>
    <property type="evidence" value="ECO:0007669"/>
    <property type="project" value="UniProtKB-KW"/>
</dbReference>
<dbReference type="Gene3D" id="3.30.460.10">
    <property type="entry name" value="Beta Polymerase, domain 2"/>
    <property type="match status" value="1"/>
</dbReference>
<dbReference type="Proteomes" id="UP000266301">
    <property type="component" value="Chromosome"/>
</dbReference>
<evidence type="ECO:0000256" key="3">
    <source>
        <dbReference type="ARBA" id="ARBA00022695"/>
    </source>
</evidence>
<dbReference type="GO" id="GO:0046872">
    <property type="term" value="F:metal ion binding"/>
    <property type="evidence" value="ECO:0007669"/>
    <property type="project" value="UniProtKB-KW"/>
</dbReference>
<keyword evidence="5" id="KW-0547">Nucleotide-binding</keyword>
<dbReference type="GO" id="GO:0008033">
    <property type="term" value="P:tRNA processing"/>
    <property type="evidence" value="ECO:0007669"/>
    <property type="project" value="UniProtKB-KW"/>
</dbReference>
<sequence length="405" mass="47398">MKDMYNFLKQIKSIGEETGEDIYIVGGFIRDKLFNSQIDVHDLNLVCSGSMQKVIEELSKLGYYFKVLDNGKYKYKNDNMTVDIALINGSDIVEDLNNRDYTANAIALRLTEIKIIDPFDGRKAIRSRIIKQVNKGSLSDDPIRILRGIRMYIKYGMHFNFETEEEIRRIASRLYYFNGPNKFYEFMKVIEADFQGKAFEILYDYGVLSNIFPYIEELKTVGKCKYHIEDALTHMNLTYQVFKDLVNGRIKLGGIDIGKIDEVIDEFNIKNYIALSCFLHDIGKFKCYKKQGDRVSFYGHEIEGAKIVHNICNNMQFSKDATEIEETIVEAHMMPLEILKMETAEQNEALNSMFSRYRNYIPYIFIVSFCDNYATNMLLNNSNEKIKFKQFIENALLKYRKYRFV</sequence>
<dbReference type="AlphaFoldDB" id="A0A386H0B3"/>
<dbReference type="InterPro" id="IPR002646">
    <property type="entry name" value="PolA_pol_head_dom"/>
</dbReference>
<name>A0A386H0B3_9CLOT</name>
<dbReference type="KEGG" id="cfer:D4Z93_00470"/>
<evidence type="ECO:0000256" key="2">
    <source>
        <dbReference type="ARBA" id="ARBA00022694"/>
    </source>
</evidence>
<dbReference type="Gene3D" id="1.10.3090.10">
    <property type="entry name" value="cca-adding enzyme, domain 2"/>
    <property type="match status" value="1"/>
</dbReference>
<gene>
    <name evidence="11" type="ORF">D4Z93_00470</name>
</gene>
<dbReference type="GO" id="GO:0000166">
    <property type="term" value="F:nucleotide binding"/>
    <property type="evidence" value="ECO:0007669"/>
    <property type="project" value="UniProtKB-KW"/>
</dbReference>
<dbReference type="PANTHER" id="PTHR47545">
    <property type="entry name" value="MULTIFUNCTIONAL CCA PROTEIN"/>
    <property type="match status" value="1"/>
</dbReference>
<dbReference type="GO" id="GO:0003723">
    <property type="term" value="F:RNA binding"/>
    <property type="evidence" value="ECO:0007669"/>
    <property type="project" value="UniProtKB-KW"/>
</dbReference>
<evidence type="ECO:0000256" key="1">
    <source>
        <dbReference type="ARBA" id="ARBA00022679"/>
    </source>
</evidence>